<evidence type="ECO:0000256" key="2">
    <source>
        <dbReference type="ARBA" id="ARBA00022630"/>
    </source>
</evidence>
<accession>A0ABW1MHB1</accession>
<dbReference type="InterPro" id="IPR050641">
    <property type="entry name" value="RIFMO-like"/>
</dbReference>
<evidence type="ECO:0000313" key="5">
    <source>
        <dbReference type="EMBL" id="MFC6063118.1"/>
    </source>
</evidence>
<keyword evidence="6" id="KW-1185">Reference proteome</keyword>
<dbReference type="PANTHER" id="PTHR43004:SF19">
    <property type="entry name" value="BINDING MONOOXYGENASE, PUTATIVE (JCVI)-RELATED"/>
    <property type="match status" value="1"/>
</dbReference>
<proteinExistence type="predicted"/>
<keyword evidence="3" id="KW-0274">FAD</keyword>
<evidence type="ECO:0000256" key="1">
    <source>
        <dbReference type="ARBA" id="ARBA00001974"/>
    </source>
</evidence>
<comment type="caution">
    <text evidence="5">The sequence shown here is derived from an EMBL/GenBank/DDBJ whole genome shotgun (WGS) entry which is preliminary data.</text>
</comment>
<evidence type="ECO:0000259" key="4">
    <source>
        <dbReference type="Pfam" id="PF01494"/>
    </source>
</evidence>
<keyword evidence="5" id="KW-0503">Monooxygenase</keyword>
<gene>
    <name evidence="5" type="ORF">ACFP4F_11205</name>
</gene>
<sequence>MSPDEQLPPATHDTPVLVVGAGPVGLAAALALRALGIPVTVLEARPRDAQRPGSRALYVHRSSLRLLEQAHPGLGREMADFGTVWHARRTLYRGREVYARTYPPASGTGLPPFTSLRQIDTERFLRDAAESAGARIEWDAEVRAVAASSKAVQVTAADGRQWTAQYVVAADGARSAVRRCAGIELGGSRAEGFHVVIDVANGPQVRPAIRELHYAHPRAGGRHVLTVPFTGGFQIDLQCKEDDPVEKFTDRDVLQRWLPRMIGCREAIGDLMWVSRYRFLQVLADRFTDGTGRVLLAGEAAHLFPPFGARGMNSGIADADAAATAIALALSAVSAERGRAAVEAYARDRRAAAVDNSAAVGAALSHLRPAGKLAQAKIETAGRLAPWVPRLGEWLERAPYGPRTTHRRRSGPGY</sequence>
<feature type="domain" description="FAD-binding" evidence="4">
    <location>
        <begin position="13"/>
        <end position="353"/>
    </location>
</feature>
<dbReference type="Pfam" id="PF01494">
    <property type="entry name" value="FAD_binding_3"/>
    <property type="match status" value="1"/>
</dbReference>
<dbReference type="Gene3D" id="3.50.50.60">
    <property type="entry name" value="FAD/NAD(P)-binding domain"/>
    <property type="match status" value="1"/>
</dbReference>
<name>A0ABW1MHB1_9ACTN</name>
<dbReference type="Gene3D" id="3.30.70.2450">
    <property type="match status" value="1"/>
</dbReference>
<dbReference type="PRINTS" id="PR00420">
    <property type="entry name" value="RNGMNOXGNASE"/>
</dbReference>
<dbReference type="InterPro" id="IPR036188">
    <property type="entry name" value="FAD/NAD-bd_sf"/>
</dbReference>
<comment type="cofactor">
    <cofactor evidence="1">
        <name>FAD</name>
        <dbReference type="ChEBI" id="CHEBI:57692"/>
    </cofactor>
</comment>
<dbReference type="Proteomes" id="UP001596139">
    <property type="component" value="Unassembled WGS sequence"/>
</dbReference>
<reference evidence="6" key="1">
    <citation type="journal article" date="2019" name="Int. J. Syst. Evol. Microbiol.">
        <title>The Global Catalogue of Microorganisms (GCM) 10K type strain sequencing project: providing services to taxonomists for standard genome sequencing and annotation.</title>
        <authorList>
            <consortium name="The Broad Institute Genomics Platform"/>
            <consortium name="The Broad Institute Genome Sequencing Center for Infectious Disease"/>
            <person name="Wu L."/>
            <person name="Ma J."/>
        </authorList>
    </citation>
    <scope>NUCLEOTIDE SEQUENCE [LARGE SCALE GENOMIC DNA]</scope>
    <source>
        <strain evidence="6">CGMCC 1.15180</strain>
    </source>
</reference>
<dbReference type="InterPro" id="IPR002938">
    <property type="entry name" value="FAD-bd"/>
</dbReference>
<dbReference type="PANTHER" id="PTHR43004">
    <property type="entry name" value="TRK SYSTEM POTASSIUM UPTAKE PROTEIN"/>
    <property type="match status" value="1"/>
</dbReference>
<dbReference type="RefSeq" id="WP_051861527.1">
    <property type="nucleotide sequence ID" value="NZ_JBHSPX010000004.1"/>
</dbReference>
<evidence type="ECO:0000256" key="3">
    <source>
        <dbReference type="ARBA" id="ARBA00022827"/>
    </source>
</evidence>
<protein>
    <submittedName>
        <fullName evidence="5">FAD-dependent monooxygenase</fullName>
    </submittedName>
</protein>
<dbReference type="GO" id="GO:0004497">
    <property type="term" value="F:monooxygenase activity"/>
    <property type="evidence" value="ECO:0007669"/>
    <property type="project" value="UniProtKB-KW"/>
</dbReference>
<dbReference type="EMBL" id="JBHSPX010000004">
    <property type="protein sequence ID" value="MFC6063118.1"/>
    <property type="molecule type" value="Genomic_DNA"/>
</dbReference>
<dbReference type="SUPFAM" id="SSF51905">
    <property type="entry name" value="FAD/NAD(P)-binding domain"/>
    <property type="match status" value="1"/>
</dbReference>
<keyword evidence="5" id="KW-0560">Oxidoreductase</keyword>
<evidence type="ECO:0000313" key="6">
    <source>
        <dbReference type="Proteomes" id="UP001596139"/>
    </source>
</evidence>
<keyword evidence="2" id="KW-0285">Flavoprotein</keyword>
<organism evidence="5 6">
    <name type="scientific">Streptomyces ochraceiscleroticus</name>
    <dbReference type="NCBI Taxonomy" id="47761"/>
    <lineage>
        <taxon>Bacteria</taxon>
        <taxon>Bacillati</taxon>
        <taxon>Actinomycetota</taxon>
        <taxon>Actinomycetes</taxon>
        <taxon>Kitasatosporales</taxon>
        <taxon>Streptomycetaceae</taxon>
        <taxon>Streptomyces</taxon>
    </lineage>
</organism>